<keyword evidence="5" id="KW-1185">Reference proteome</keyword>
<feature type="transmembrane region" description="Helical" evidence="2">
    <location>
        <begin position="81"/>
        <end position="103"/>
    </location>
</feature>
<feature type="transmembrane region" description="Helical" evidence="2">
    <location>
        <begin position="207"/>
        <end position="229"/>
    </location>
</feature>
<keyword evidence="2" id="KW-0812">Transmembrane</keyword>
<dbReference type="InterPro" id="IPR009936">
    <property type="entry name" value="DUF1468"/>
</dbReference>
<evidence type="ECO:0000256" key="2">
    <source>
        <dbReference type="SAM" id="Phobius"/>
    </source>
</evidence>
<dbReference type="Pfam" id="PF07331">
    <property type="entry name" value="TctB"/>
    <property type="match status" value="1"/>
</dbReference>
<evidence type="ECO:0000313" key="4">
    <source>
        <dbReference type="EMBL" id="MBM9468557.1"/>
    </source>
</evidence>
<organism evidence="4 5">
    <name type="scientific">Nakamurella leprariae</name>
    <dbReference type="NCBI Taxonomy" id="2803911"/>
    <lineage>
        <taxon>Bacteria</taxon>
        <taxon>Bacillati</taxon>
        <taxon>Actinomycetota</taxon>
        <taxon>Actinomycetes</taxon>
        <taxon>Nakamurellales</taxon>
        <taxon>Nakamurellaceae</taxon>
        <taxon>Nakamurella</taxon>
    </lineage>
</organism>
<evidence type="ECO:0000256" key="1">
    <source>
        <dbReference type="SAM" id="MobiDB-lite"/>
    </source>
</evidence>
<name>A0A938YD97_9ACTN</name>
<dbReference type="EMBL" id="JAERWK010000019">
    <property type="protein sequence ID" value="MBM9468557.1"/>
    <property type="molecule type" value="Genomic_DNA"/>
</dbReference>
<feature type="region of interest" description="Disordered" evidence="1">
    <location>
        <begin position="130"/>
        <end position="151"/>
    </location>
</feature>
<gene>
    <name evidence="4" type="ORF">JL106_14830</name>
</gene>
<feature type="domain" description="DUF1468" evidence="3">
    <location>
        <begin position="50"/>
        <end position="230"/>
    </location>
</feature>
<comment type="caution">
    <text evidence="4">The sequence shown here is derived from an EMBL/GenBank/DDBJ whole genome shotgun (WGS) entry which is preliminary data.</text>
</comment>
<reference evidence="4" key="1">
    <citation type="submission" date="2021-01" db="EMBL/GenBank/DDBJ databases">
        <title>YIM 132084 draft genome.</title>
        <authorList>
            <person name="An D."/>
        </authorList>
    </citation>
    <scope>NUCLEOTIDE SEQUENCE</scope>
    <source>
        <strain evidence="4">YIM 132084</strain>
    </source>
</reference>
<evidence type="ECO:0000259" key="3">
    <source>
        <dbReference type="Pfam" id="PF07331"/>
    </source>
</evidence>
<dbReference type="Proteomes" id="UP000663792">
    <property type="component" value="Unassembled WGS sequence"/>
</dbReference>
<feature type="transmembrane region" description="Helical" evidence="2">
    <location>
        <begin position="171"/>
        <end position="195"/>
    </location>
</feature>
<keyword evidence="2" id="KW-0472">Membrane</keyword>
<protein>
    <submittedName>
        <fullName evidence="4">Tripartite tricarboxylate transporter TctB family protein</fullName>
    </submittedName>
</protein>
<dbReference type="RefSeq" id="WP_205261510.1">
    <property type="nucleotide sequence ID" value="NZ_JAERWK010000019.1"/>
</dbReference>
<proteinExistence type="predicted"/>
<dbReference type="AlphaFoldDB" id="A0A938YD97"/>
<accession>A0A938YD97</accession>
<keyword evidence="2" id="KW-1133">Transmembrane helix</keyword>
<sequence length="238" mass="24422">MDDRSAGREPASGAVAAVPARTGGATTPPDDAGAAGPLGTARWGGLSELVVPLVLLALAGFLIVGTLGMEVPPSVQVPGPTFFPWLVIGLLVVMAVLSAVSTLRARARQQASSSPAAGDRIDRVDRVAEETRDADGDPIDETPPDVPPGRAPWPAGAVSDWRALGIVLGSLVAFIVLLRPVGWILAAGLLFWGVAYAMGSRRPVLDISVALVMSSAIQLIFGNLLGLNLPAGFLEGVL</sequence>
<evidence type="ECO:0000313" key="5">
    <source>
        <dbReference type="Proteomes" id="UP000663792"/>
    </source>
</evidence>
<feature type="region of interest" description="Disordered" evidence="1">
    <location>
        <begin position="1"/>
        <end position="36"/>
    </location>
</feature>
<feature type="transmembrane region" description="Helical" evidence="2">
    <location>
        <begin position="49"/>
        <end position="69"/>
    </location>
</feature>